<dbReference type="NCBIfam" id="NF008434">
    <property type="entry name" value="PRK11274.1"/>
    <property type="match status" value="1"/>
</dbReference>
<keyword evidence="3" id="KW-0677">Repeat</keyword>
<comment type="cofactor">
    <cofactor evidence="6">
        <name>[4Fe-4S] cluster</name>
        <dbReference type="ChEBI" id="CHEBI:49883"/>
    </cofactor>
    <text evidence="6">Binds 2 [4Fe-4S] clusters.</text>
</comment>
<gene>
    <name evidence="8" type="ORF">GP2143_12826</name>
</gene>
<dbReference type="Gene3D" id="1.10.1060.10">
    <property type="entry name" value="Alpha-helical ferredoxin"/>
    <property type="match status" value="1"/>
</dbReference>
<comment type="caution">
    <text evidence="8">The sequence shown here is derived from an EMBL/GenBank/DDBJ whole genome shotgun (WGS) entry which is preliminary data.</text>
</comment>
<dbReference type="PIRSF" id="PIRSF000139">
    <property type="entry name" value="Glc_ox_4Fe-4S"/>
    <property type="match status" value="1"/>
</dbReference>
<dbReference type="SUPFAM" id="SSF54862">
    <property type="entry name" value="4Fe-4S ferredoxins"/>
    <property type="match status" value="1"/>
</dbReference>
<dbReference type="PANTHER" id="PTHR32479">
    <property type="entry name" value="GLYCOLATE OXIDASE IRON-SULFUR SUBUNIT"/>
    <property type="match status" value="1"/>
</dbReference>
<comment type="catalytic activity">
    <reaction evidence="6">
        <text>(R)-lactate + A = pyruvate + AH2</text>
        <dbReference type="Rhea" id="RHEA:15089"/>
        <dbReference type="ChEBI" id="CHEBI:13193"/>
        <dbReference type="ChEBI" id="CHEBI:15361"/>
        <dbReference type="ChEBI" id="CHEBI:16004"/>
        <dbReference type="ChEBI" id="CHEBI:17499"/>
    </reaction>
</comment>
<dbReference type="EMBL" id="AAVT01000001">
    <property type="protein sequence ID" value="EAW32139.1"/>
    <property type="molecule type" value="Genomic_DNA"/>
</dbReference>
<dbReference type="Pfam" id="PF13183">
    <property type="entry name" value="Fer4_8"/>
    <property type="match status" value="1"/>
</dbReference>
<keyword evidence="1 6" id="KW-0004">4Fe-4S</keyword>
<evidence type="ECO:0000256" key="5">
    <source>
        <dbReference type="ARBA" id="ARBA00023014"/>
    </source>
</evidence>
<dbReference type="GO" id="GO:0019154">
    <property type="term" value="F:glycolate dehydrogenase activity"/>
    <property type="evidence" value="ECO:0007669"/>
    <property type="project" value="UniProtKB-EC"/>
</dbReference>
<evidence type="ECO:0000313" key="8">
    <source>
        <dbReference type="EMBL" id="EAW32139.1"/>
    </source>
</evidence>
<evidence type="ECO:0000256" key="4">
    <source>
        <dbReference type="ARBA" id="ARBA00023004"/>
    </source>
</evidence>
<dbReference type="InterPro" id="IPR004017">
    <property type="entry name" value="Cys_rich_dom"/>
</dbReference>
<evidence type="ECO:0000256" key="6">
    <source>
        <dbReference type="PIRNR" id="PIRNR000139"/>
    </source>
</evidence>
<dbReference type="GO" id="GO:0046872">
    <property type="term" value="F:metal ion binding"/>
    <property type="evidence" value="ECO:0007669"/>
    <property type="project" value="UniProtKB-UniRule"/>
</dbReference>
<organism evidence="8 9">
    <name type="scientific">marine gamma proteobacterium HTCC2143</name>
    <dbReference type="NCBI Taxonomy" id="247633"/>
    <lineage>
        <taxon>Bacteria</taxon>
        <taxon>Pseudomonadati</taxon>
        <taxon>Pseudomonadota</taxon>
        <taxon>Gammaproteobacteria</taxon>
        <taxon>Cellvibrionales</taxon>
        <taxon>Spongiibacteraceae</taxon>
        <taxon>BD1-7 clade</taxon>
    </lineage>
</organism>
<keyword evidence="9" id="KW-1185">Reference proteome</keyword>
<dbReference type="STRING" id="247633.GP2143_12826"/>
<keyword evidence="2 6" id="KW-0479">Metal-binding</keyword>
<keyword evidence="6" id="KW-0813">Transport</keyword>
<dbReference type="Proteomes" id="UP000004931">
    <property type="component" value="Unassembled WGS sequence"/>
</dbReference>
<keyword evidence="4 6" id="KW-0408">Iron</keyword>
<comment type="catalytic activity">
    <reaction evidence="6">
        <text>glycolate + A = glyoxylate + AH2</text>
        <dbReference type="Rhea" id="RHEA:21264"/>
        <dbReference type="ChEBI" id="CHEBI:13193"/>
        <dbReference type="ChEBI" id="CHEBI:17499"/>
        <dbReference type="ChEBI" id="CHEBI:29805"/>
        <dbReference type="ChEBI" id="CHEBI:36655"/>
        <dbReference type="EC" id="1.1.99.14"/>
    </reaction>
</comment>
<dbReference type="InterPro" id="IPR012257">
    <property type="entry name" value="Glc_ox_4Fe-4S"/>
</dbReference>
<keyword evidence="6" id="KW-0249">Electron transport</keyword>
<dbReference type="OrthoDB" id="9765258at2"/>
<feature type="domain" description="4Fe-4S ferredoxin-type" evidence="7">
    <location>
        <begin position="16"/>
        <end position="46"/>
    </location>
</feature>
<reference evidence="8 9" key="1">
    <citation type="journal article" date="2010" name="J. Bacteriol.">
        <title>Genome sequence of the oligotrophic marine Gammaproteobacterium HTCC2143, isolated from the Oregon Coast.</title>
        <authorList>
            <person name="Oh H.M."/>
            <person name="Kang I."/>
            <person name="Ferriera S."/>
            <person name="Giovannoni S.J."/>
            <person name="Cho J.C."/>
        </authorList>
    </citation>
    <scope>NUCLEOTIDE SEQUENCE [LARGE SCALE GENOMIC DNA]</scope>
    <source>
        <strain evidence="8 9">HTCC2143</strain>
    </source>
</reference>
<evidence type="ECO:0000313" key="9">
    <source>
        <dbReference type="Proteomes" id="UP000004931"/>
    </source>
</evidence>
<evidence type="ECO:0000259" key="7">
    <source>
        <dbReference type="PROSITE" id="PS51379"/>
    </source>
</evidence>
<keyword evidence="5 6" id="KW-0411">Iron-sulfur</keyword>
<dbReference type="GO" id="GO:0051539">
    <property type="term" value="F:4 iron, 4 sulfur cluster binding"/>
    <property type="evidence" value="ECO:0007669"/>
    <property type="project" value="UniProtKB-UniRule"/>
</dbReference>
<comment type="function">
    <text evidence="6">Component of a complex that catalyzes the oxidation of glycolate to glyoxylate.</text>
</comment>
<dbReference type="Pfam" id="PF02754">
    <property type="entry name" value="CCG"/>
    <property type="match status" value="2"/>
</dbReference>
<dbReference type="InterPro" id="IPR017900">
    <property type="entry name" value="4Fe4S_Fe_S_CS"/>
</dbReference>
<feature type="domain" description="4Fe-4S ferredoxin-type" evidence="7">
    <location>
        <begin position="66"/>
        <end position="89"/>
    </location>
</feature>
<protein>
    <recommendedName>
        <fullName evidence="6">Glycolate oxidase iron-sulfur subunit</fullName>
        <ecNumber evidence="6">1.1.99.14</ecNumber>
    </recommendedName>
</protein>
<evidence type="ECO:0000256" key="1">
    <source>
        <dbReference type="ARBA" id="ARBA00022485"/>
    </source>
</evidence>
<evidence type="ECO:0000256" key="2">
    <source>
        <dbReference type="ARBA" id="ARBA00022723"/>
    </source>
</evidence>
<dbReference type="InterPro" id="IPR017896">
    <property type="entry name" value="4Fe4S_Fe-S-bd"/>
</dbReference>
<dbReference type="EC" id="1.1.99.14" evidence="6"/>
<dbReference type="PROSITE" id="PS00198">
    <property type="entry name" value="4FE4S_FER_1"/>
    <property type="match status" value="1"/>
</dbReference>
<accession>A0Y7N5</accession>
<name>A0Y7N5_9GAMM</name>
<proteinExistence type="predicted"/>
<evidence type="ECO:0000256" key="3">
    <source>
        <dbReference type="ARBA" id="ARBA00022737"/>
    </source>
</evidence>
<dbReference type="PROSITE" id="PS51379">
    <property type="entry name" value="4FE4S_FER_2"/>
    <property type="match status" value="2"/>
</dbReference>
<dbReference type="eggNOG" id="COG0247">
    <property type="taxonomic scope" value="Bacteria"/>
</dbReference>
<dbReference type="PANTHER" id="PTHR32479:SF17">
    <property type="entry name" value="GLYCOLATE OXIDASE IRON-SULFUR SUBUNIT"/>
    <property type="match status" value="1"/>
</dbReference>
<dbReference type="AlphaFoldDB" id="A0Y7N5"/>
<dbReference type="InterPro" id="IPR009051">
    <property type="entry name" value="Helical_ferredxn"/>
</dbReference>
<sequence length="409" mass="45421">MQTNLHPMFKNTAVGDEAEAILRSCVHCGFCNATCPTYQELGDERDGPRGRIYLIKQLLETGEATEKTRTHMDRCLTCRSCETTCPSGVEYGRLADIGKEIIERQQTRPFAEQIMRWGLRHILPYRQRFTALLRLGQWLRPLMPAMVKEKIPSRVHLLRWPPARHSRRMLVLAGCTQPGTTPNTNIAAARVLDQLGVSLIELPKAGCCGAVSHHLSEHDEGLGFVRANIDIWWPAIEQGVEAIVVTASGCGTMVKDYGKLLKSDALYADKARRVSDIARDLSEVISVDDIEKLKFKTDGLKTAIHCPCSLQHGLQLPDHVDRLLEKAGIDIAKTVDKHLCCGSAGTYSLLQPAMSSNLLDNKLEALTVDSPDRIVTANVGCQLHLATRSQVPVQHWIELLEQGMSSHLK</sequence>